<reference evidence="1 2" key="1">
    <citation type="submission" date="2016-12" db="EMBL/GenBank/DDBJ databases">
        <title>Diversity of luminous bacteria.</title>
        <authorList>
            <person name="Yoshizawa S."/>
            <person name="Kogure K."/>
        </authorList>
    </citation>
    <scope>NUCLEOTIDE SEQUENCE [LARGE SCALE GENOMIC DNA]</scope>
    <source>
        <strain evidence="1 2">SA4-48</strain>
    </source>
</reference>
<keyword evidence="2" id="KW-1185">Reference proteome</keyword>
<evidence type="ECO:0000313" key="2">
    <source>
        <dbReference type="Proteomes" id="UP000239007"/>
    </source>
</evidence>
<accession>A0A2S7UW76</accession>
<dbReference type="Proteomes" id="UP000239007">
    <property type="component" value="Unassembled WGS sequence"/>
</dbReference>
<sequence>MAVVFLISFISNETLANCDLDNMAELSSIEIQNCSVKLIGKRDLYIDWMLRAKQLGSNYALFNMYKNSIFKLTEKEKGEFLNLAAQNCYFPAITEMFYLAKQKKSNDVELWATLVALNTVKGSVNFKEAKKVLINKPNISSIALLSFLSRFECIDTFENMRRK</sequence>
<dbReference type="AlphaFoldDB" id="A0A2S7UW76"/>
<evidence type="ECO:0000313" key="1">
    <source>
        <dbReference type="EMBL" id="PQJ53975.1"/>
    </source>
</evidence>
<organism evidence="1 2">
    <name type="scientific">Psychrosphaera saromensis</name>
    <dbReference type="NCBI Taxonomy" id="716813"/>
    <lineage>
        <taxon>Bacteria</taxon>
        <taxon>Pseudomonadati</taxon>
        <taxon>Pseudomonadota</taxon>
        <taxon>Gammaproteobacteria</taxon>
        <taxon>Alteromonadales</taxon>
        <taxon>Pseudoalteromonadaceae</taxon>
        <taxon>Psychrosphaera</taxon>
    </lineage>
</organism>
<gene>
    <name evidence="1" type="ORF">BTO11_10120</name>
</gene>
<dbReference type="EMBL" id="MSCH01000003">
    <property type="protein sequence ID" value="PQJ53975.1"/>
    <property type="molecule type" value="Genomic_DNA"/>
</dbReference>
<comment type="caution">
    <text evidence="1">The sequence shown here is derived from an EMBL/GenBank/DDBJ whole genome shotgun (WGS) entry which is preliminary data.</text>
</comment>
<name>A0A2S7UW76_9GAMM</name>
<protein>
    <submittedName>
        <fullName evidence="1">Uncharacterized protein</fullName>
    </submittedName>
</protein>
<proteinExistence type="predicted"/>